<accession>A0A0F9HNP0</accession>
<gene>
    <name evidence="2" type="ORF">LCGC14_1976380</name>
</gene>
<feature type="transmembrane region" description="Helical" evidence="1">
    <location>
        <begin position="88"/>
        <end position="114"/>
    </location>
</feature>
<reference evidence="2" key="1">
    <citation type="journal article" date="2015" name="Nature">
        <title>Complex archaea that bridge the gap between prokaryotes and eukaryotes.</title>
        <authorList>
            <person name="Spang A."/>
            <person name="Saw J.H."/>
            <person name="Jorgensen S.L."/>
            <person name="Zaremba-Niedzwiedzka K."/>
            <person name="Martijn J."/>
            <person name="Lind A.E."/>
            <person name="van Eijk R."/>
            <person name="Schleper C."/>
            <person name="Guy L."/>
            <person name="Ettema T.J."/>
        </authorList>
    </citation>
    <scope>NUCLEOTIDE SEQUENCE</scope>
</reference>
<dbReference type="EMBL" id="LAZR01022027">
    <property type="protein sequence ID" value="KKL83280.1"/>
    <property type="molecule type" value="Genomic_DNA"/>
</dbReference>
<organism evidence="2">
    <name type="scientific">marine sediment metagenome</name>
    <dbReference type="NCBI Taxonomy" id="412755"/>
    <lineage>
        <taxon>unclassified sequences</taxon>
        <taxon>metagenomes</taxon>
        <taxon>ecological metagenomes</taxon>
    </lineage>
</organism>
<keyword evidence="1" id="KW-0812">Transmembrane</keyword>
<dbReference type="AlphaFoldDB" id="A0A0F9HNP0"/>
<protein>
    <submittedName>
        <fullName evidence="2">Uncharacterized protein</fullName>
    </submittedName>
</protein>
<evidence type="ECO:0000313" key="2">
    <source>
        <dbReference type="EMBL" id="KKL83280.1"/>
    </source>
</evidence>
<name>A0A0F9HNP0_9ZZZZ</name>
<proteinExistence type="predicted"/>
<evidence type="ECO:0000256" key="1">
    <source>
        <dbReference type="SAM" id="Phobius"/>
    </source>
</evidence>
<keyword evidence="1" id="KW-1133">Transmembrane helix</keyword>
<comment type="caution">
    <text evidence="2">The sequence shown here is derived from an EMBL/GenBank/DDBJ whole genome shotgun (WGS) entry which is preliminary data.</text>
</comment>
<sequence>MYSEGKYSIDSDIIDINIKDKKVRFEYQKKPSLKEYLAQAILVLFLPGLFMVLLGAVLSALINLYAIHLITGDLIKTLSYFWVSDGHITTYFLGFTMIYPVLVALALAFIDFFFKTKTISVIHKTIFLFSEKHNITPAITKREYVFVTAKKTIEEIKIPSPSLGFFWNSTGEHRKFLDKIIFYHEKHCNFPQKQKSVPFGFFNLGLVYHGRKKALLKLYFNKVPNTGNIRITIY</sequence>
<feature type="transmembrane region" description="Helical" evidence="1">
    <location>
        <begin position="36"/>
        <end position="68"/>
    </location>
</feature>
<keyword evidence="1" id="KW-0472">Membrane</keyword>